<accession>A0A2U9Q1X8</accession>
<dbReference type="EMBL" id="MF620112">
    <property type="protein sequence ID" value="AWT58000.1"/>
    <property type="molecule type" value="Genomic_DNA"/>
</dbReference>
<evidence type="ECO:0000313" key="2">
    <source>
        <dbReference type="EMBL" id="AWT58067.1"/>
    </source>
</evidence>
<sequence>MDVFNHLPLIAATLSKPVVDVDALPLGLTPATDVIPVDREHDTSDSTDIGYCVVA</sequence>
<protein>
    <submittedName>
        <fullName evidence="2">Pheromone</fullName>
    </submittedName>
</protein>
<reference evidence="2" key="3">
    <citation type="journal article" date="2018" name="J. Microbiol.">
        <title>Diversity of A mating type in Lentinula edodes and mating type preference in the cultivated strains.</title>
        <authorList>
            <person name="Ha B."/>
            <person name="Kim S."/>
            <person name="Kim M."/>
            <person name="Moon Y.J."/>
            <person name="Song Y."/>
            <person name="Ryu J.S."/>
            <person name="Ryu H."/>
            <person name="Ro H.S."/>
        </authorList>
    </citation>
    <scope>NUCLEOTIDE SEQUENCE</scope>
    <source>
        <strain evidence="2">KFRI976-4</strain>
    </source>
</reference>
<reference evidence="1" key="1">
    <citation type="submission" date="2017-07" db="EMBL/GenBank/DDBJ databases">
        <title>Analysis of Mating System in Lentinula edodes.</title>
        <authorList>
            <person name="Byeong-Suk H."/>
            <person name="Hyeon-Su R."/>
        </authorList>
    </citation>
    <scope>NUCLEOTIDE SEQUENCE</scope>
    <source>
        <strain evidence="1">FMRC8120-3</strain>
    </source>
</reference>
<organism evidence="2">
    <name type="scientific">Lentinula edodes</name>
    <name type="common">Shiitake mushroom</name>
    <name type="synonym">Lentinus edodes</name>
    <dbReference type="NCBI Taxonomy" id="5353"/>
    <lineage>
        <taxon>Eukaryota</taxon>
        <taxon>Fungi</taxon>
        <taxon>Dikarya</taxon>
        <taxon>Basidiomycota</taxon>
        <taxon>Agaricomycotina</taxon>
        <taxon>Agaricomycetes</taxon>
        <taxon>Agaricomycetidae</taxon>
        <taxon>Agaricales</taxon>
        <taxon>Marasmiineae</taxon>
        <taxon>Omphalotaceae</taxon>
        <taxon>Lentinula</taxon>
    </lineage>
</organism>
<evidence type="ECO:0000313" key="1">
    <source>
        <dbReference type="EMBL" id="AWT58000.1"/>
    </source>
</evidence>
<name>A0A2U9Q1X8_LENED</name>
<reference evidence="2" key="2">
    <citation type="submission" date="2017-07" db="EMBL/GenBank/DDBJ databases">
        <authorList>
            <person name="Sun Z.S."/>
            <person name="Albrecht U."/>
            <person name="Echele G."/>
            <person name="Lee C.C."/>
        </authorList>
    </citation>
    <scope>NUCLEOTIDE SEQUENCE</scope>
    <source>
        <strain evidence="2">KFRI976-4</strain>
    </source>
</reference>
<dbReference type="EMBL" id="MF537764">
    <property type="protein sequence ID" value="AWT58067.1"/>
    <property type="molecule type" value="Genomic_DNA"/>
</dbReference>
<dbReference type="AlphaFoldDB" id="A0A2U9Q1X8"/>
<gene>
    <name evidence="2" type="primary">PHB14</name>
</gene>
<proteinExistence type="predicted"/>